<evidence type="ECO:0000256" key="1">
    <source>
        <dbReference type="ARBA" id="ARBA00023002"/>
    </source>
</evidence>
<keyword evidence="4" id="KW-1185">Reference proteome</keyword>
<name>A0ABP9C2D1_9GAMM</name>
<dbReference type="Proteomes" id="UP001499959">
    <property type="component" value="Unassembled WGS sequence"/>
</dbReference>
<protein>
    <recommendedName>
        <fullName evidence="2">FAD dependent oxidoreductase domain-containing protein</fullName>
    </recommendedName>
</protein>
<dbReference type="Pfam" id="PF01266">
    <property type="entry name" value="DAO"/>
    <property type="match status" value="1"/>
</dbReference>
<keyword evidence="1" id="KW-0560">Oxidoreductase</keyword>
<dbReference type="EMBL" id="BAABJE010000017">
    <property type="protein sequence ID" value="GAA4802004.1"/>
    <property type="molecule type" value="Genomic_DNA"/>
</dbReference>
<sequence>MKFDFVVIGSGILGLTLTLELARIASNAKIALLDEKKINRTASLAAGAMLSRYCETTKFSLDSETDHWKERIRNRIIAADYWESWRKTLAKLDYCAKSTVLFTNNCSNQLDADNLKAIQQVMSTQGEQALELTEDEIELAPEYYARADRIVLVRNEPAIEARQLLRSIFNELGNFPNVCIVEKSVLSISETSKNSFALALQGGLNITASSITVAAGAETTRIIDRSFPDLGKRIVPIISGNGAAITVSKINPIKYVYRTPNRAFSCGLHAVPYSDAIYFGATNTVQAMPSRAPIATDIGFIIDCVSSQIGKKWIEGEIEHFKHGNRPVSIDGFPVIGRTSIKNLWIYTGFYREGILMAPWASSLLAKCIIHDTSISAELSAYDPERKLIRTHSYNQCIDHAVENFHAIACERGLRLPSTGNWTQDFLGSYRSISEAIYARFEPHYRPPPDFLWDIHFGRLESELKELIERREI</sequence>
<dbReference type="PANTHER" id="PTHR13847:SF289">
    <property type="entry name" value="GLYCINE OXIDASE"/>
    <property type="match status" value="1"/>
</dbReference>
<dbReference type="InterPro" id="IPR006076">
    <property type="entry name" value="FAD-dep_OxRdtase"/>
</dbReference>
<dbReference type="PANTHER" id="PTHR13847">
    <property type="entry name" value="SARCOSINE DEHYDROGENASE-RELATED"/>
    <property type="match status" value="1"/>
</dbReference>
<dbReference type="Gene3D" id="3.50.50.60">
    <property type="entry name" value="FAD/NAD(P)-binding domain"/>
    <property type="match status" value="1"/>
</dbReference>
<accession>A0ABP9C2D1</accession>
<dbReference type="Gene3D" id="3.30.9.10">
    <property type="entry name" value="D-Amino Acid Oxidase, subunit A, domain 2"/>
    <property type="match status" value="1"/>
</dbReference>
<comment type="caution">
    <text evidence="3">The sequence shown here is derived from an EMBL/GenBank/DDBJ whole genome shotgun (WGS) entry which is preliminary data.</text>
</comment>
<gene>
    <name evidence="3" type="ORF">GCM10023307_30780</name>
</gene>
<evidence type="ECO:0000259" key="2">
    <source>
        <dbReference type="Pfam" id="PF01266"/>
    </source>
</evidence>
<dbReference type="RefSeq" id="WP_345304238.1">
    <property type="nucleotide sequence ID" value="NZ_BAABJE010000017.1"/>
</dbReference>
<evidence type="ECO:0000313" key="3">
    <source>
        <dbReference type="EMBL" id="GAA4802004.1"/>
    </source>
</evidence>
<reference evidence="4" key="1">
    <citation type="journal article" date="2019" name="Int. J. Syst. Evol. Microbiol.">
        <title>The Global Catalogue of Microorganisms (GCM) 10K type strain sequencing project: providing services to taxonomists for standard genome sequencing and annotation.</title>
        <authorList>
            <consortium name="The Broad Institute Genomics Platform"/>
            <consortium name="The Broad Institute Genome Sequencing Center for Infectious Disease"/>
            <person name="Wu L."/>
            <person name="Ma J."/>
        </authorList>
    </citation>
    <scope>NUCLEOTIDE SEQUENCE [LARGE SCALE GENOMIC DNA]</scope>
    <source>
        <strain evidence="4">JCM 18204</strain>
    </source>
</reference>
<proteinExistence type="predicted"/>
<feature type="domain" description="FAD dependent oxidoreductase" evidence="2">
    <location>
        <begin position="4"/>
        <end position="367"/>
    </location>
</feature>
<evidence type="ECO:0000313" key="4">
    <source>
        <dbReference type="Proteomes" id="UP001499959"/>
    </source>
</evidence>
<organism evidence="3 4">
    <name type="scientific">Lysobacter hankyongensis</name>
    <dbReference type="NCBI Taxonomy" id="1176535"/>
    <lineage>
        <taxon>Bacteria</taxon>
        <taxon>Pseudomonadati</taxon>
        <taxon>Pseudomonadota</taxon>
        <taxon>Gammaproteobacteria</taxon>
        <taxon>Lysobacterales</taxon>
        <taxon>Lysobacteraceae</taxon>
        <taxon>Lysobacter</taxon>
    </lineage>
</organism>
<dbReference type="InterPro" id="IPR036188">
    <property type="entry name" value="FAD/NAD-bd_sf"/>
</dbReference>
<dbReference type="SUPFAM" id="SSF51905">
    <property type="entry name" value="FAD/NAD(P)-binding domain"/>
    <property type="match status" value="1"/>
</dbReference>